<dbReference type="EMBL" id="ML992667">
    <property type="protein sequence ID" value="KAF2214776.1"/>
    <property type="molecule type" value="Genomic_DNA"/>
</dbReference>
<dbReference type="SMART" id="SM00066">
    <property type="entry name" value="GAL4"/>
    <property type="match status" value="1"/>
</dbReference>
<evidence type="ECO:0000313" key="8">
    <source>
        <dbReference type="Proteomes" id="UP000799539"/>
    </source>
</evidence>
<gene>
    <name evidence="7" type="ORF">CERZMDRAFT_37181</name>
</gene>
<organism evidence="7 8">
    <name type="scientific">Cercospora zeae-maydis SCOH1-5</name>
    <dbReference type="NCBI Taxonomy" id="717836"/>
    <lineage>
        <taxon>Eukaryota</taxon>
        <taxon>Fungi</taxon>
        <taxon>Dikarya</taxon>
        <taxon>Ascomycota</taxon>
        <taxon>Pezizomycotina</taxon>
        <taxon>Dothideomycetes</taxon>
        <taxon>Dothideomycetidae</taxon>
        <taxon>Mycosphaerellales</taxon>
        <taxon>Mycosphaerellaceae</taxon>
        <taxon>Cercospora</taxon>
    </lineage>
</organism>
<evidence type="ECO:0000256" key="2">
    <source>
        <dbReference type="ARBA" id="ARBA00023015"/>
    </source>
</evidence>
<dbReference type="InterPro" id="IPR051711">
    <property type="entry name" value="Stress_Response_Reg"/>
</dbReference>
<dbReference type="AlphaFoldDB" id="A0A6A6FMT1"/>
<dbReference type="PROSITE" id="PS50048">
    <property type="entry name" value="ZN2_CY6_FUNGAL_2"/>
    <property type="match status" value="1"/>
</dbReference>
<dbReference type="GO" id="GO:0000981">
    <property type="term" value="F:DNA-binding transcription factor activity, RNA polymerase II-specific"/>
    <property type="evidence" value="ECO:0007669"/>
    <property type="project" value="InterPro"/>
</dbReference>
<evidence type="ECO:0000313" key="7">
    <source>
        <dbReference type="EMBL" id="KAF2214776.1"/>
    </source>
</evidence>
<evidence type="ECO:0000256" key="1">
    <source>
        <dbReference type="ARBA" id="ARBA00004123"/>
    </source>
</evidence>
<feature type="domain" description="Zn(2)-C6 fungal-type" evidence="6">
    <location>
        <begin position="27"/>
        <end position="60"/>
    </location>
</feature>
<proteinExistence type="predicted"/>
<dbReference type="SUPFAM" id="SSF57701">
    <property type="entry name" value="Zn2/Cys6 DNA-binding domain"/>
    <property type="match status" value="1"/>
</dbReference>
<keyword evidence="5" id="KW-0539">Nucleus</keyword>
<evidence type="ECO:0000256" key="5">
    <source>
        <dbReference type="ARBA" id="ARBA00023242"/>
    </source>
</evidence>
<dbReference type="Proteomes" id="UP000799539">
    <property type="component" value="Unassembled WGS sequence"/>
</dbReference>
<dbReference type="OrthoDB" id="4356994at2759"/>
<sequence>MAEAQATTQLSGTTQCSAAQPVKRRAACDECRTKKLKCSGALGEPPRCTRCERENIACVFSPQKQMGRPKKRQGETPAQSIPDVDVYESAFTPEGSLQPWLRDSWPADISVEGAHNGHGSDGGVPGLTPDTGIYLSRSSSLGNGQNSSGVLNDERTCMSALLDPALAGISDASTSMQASSVPKCACLSTLYLTLINLQAMDNDKCSFPISLHPLREAMQTASNVLKCEECPRRFISAVQNTQLVGTLLTSIVERFSKVLEHINAETLRAQAAGESKKFALADLNTSTLHLHTGGLDCSAAFSIELSPDEWRQISKRVVRAEVHGPGAGNNCCPHFVGLCKQMECRQDRWHSQPLPKDFPRDGNGLAVGGERDLMKSGHSNQEYLCLKLVGFARRLVTMLDWS</sequence>
<dbReference type="GO" id="GO:0045944">
    <property type="term" value="P:positive regulation of transcription by RNA polymerase II"/>
    <property type="evidence" value="ECO:0007669"/>
    <property type="project" value="TreeGrafter"/>
</dbReference>
<dbReference type="PANTHER" id="PTHR47540:SF4">
    <property type="entry name" value="TRANSCRIPTION FACTOR RGLT"/>
    <property type="match status" value="1"/>
</dbReference>
<dbReference type="GO" id="GO:0008270">
    <property type="term" value="F:zinc ion binding"/>
    <property type="evidence" value="ECO:0007669"/>
    <property type="project" value="InterPro"/>
</dbReference>
<keyword evidence="2" id="KW-0805">Transcription regulation</keyword>
<dbReference type="Pfam" id="PF00172">
    <property type="entry name" value="Zn_clus"/>
    <property type="match status" value="1"/>
</dbReference>
<dbReference type="InterPro" id="IPR036864">
    <property type="entry name" value="Zn2-C6_fun-type_DNA-bd_sf"/>
</dbReference>
<dbReference type="PANTHER" id="PTHR47540">
    <property type="entry name" value="THIAMINE REPRESSIBLE GENES REGULATORY PROTEIN THI5"/>
    <property type="match status" value="1"/>
</dbReference>
<evidence type="ECO:0000259" key="6">
    <source>
        <dbReference type="PROSITE" id="PS50048"/>
    </source>
</evidence>
<accession>A0A6A6FMT1</accession>
<dbReference type="GO" id="GO:0005634">
    <property type="term" value="C:nucleus"/>
    <property type="evidence" value="ECO:0007669"/>
    <property type="project" value="UniProtKB-SubCell"/>
</dbReference>
<keyword evidence="4" id="KW-0804">Transcription</keyword>
<dbReference type="Gene3D" id="4.10.240.10">
    <property type="entry name" value="Zn(2)-C6 fungal-type DNA-binding domain"/>
    <property type="match status" value="1"/>
</dbReference>
<dbReference type="GO" id="GO:0043565">
    <property type="term" value="F:sequence-specific DNA binding"/>
    <property type="evidence" value="ECO:0007669"/>
    <property type="project" value="TreeGrafter"/>
</dbReference>
<evidence type="ECO:0000256" key="3">
    <source>
        <dbReference type="ARBA" id="ARBA00023125"/>
    </source>
</evidence>
<dbReference type="PROSITE" id="PS00463">
    <property type="entry name" value="ZN2_CY6_FUNGAL_1"/>
    <property type="match status" value="1"/>
</dbReference>
<protein>
    <recommendedName>
        <fullName evidence="6">Zn(2)-C6 fungal-type domain-containing protein</fullName>
    </recommendedName>
</protein>
<evidence type="ECO:0000256" key="4">
    <source>
        <dbReference type="ARBA" id="ARBA00023163"/>
    </source>
</evidence>
<dbReference type="CDD" id="cd00067">
    <property type="entry name" value="GAL4"/>
    <property type="match status" value="1"/>
</dbReference>
<keyword evidence="8" id="KW-1185">Reference proteome</keyword>
<reference evidence="7" key="1">
    <citation type="journal article" date="2020" name="Stud. Mycol.">
        <title>101 Dothideomycetes genomes: a test case for predicting lifestyles and emergence of pathogens.</title>
        <authorList>
            <person name="Haridas S."/>
            <person name="Albert R."/>
            <person name="Binder M."/>
            <person name="Bloem J."/>
            <person name="Labutti K."/>
            <person name="Salamov A."/>
            <person name="Andreopoulos B."/>
            <person name="Baker S."/>
            <person name="Barry K."/>
            <person name="Bills G."/>
            <person name="Bluhm B."/>
            <person name="Cannon C."/>
            <person name="Castanera R."/>
            <person name="Culley D."/>
            <person name="Daum C."/>
            <person name="Ezra D."/>
            <person name="Gonzalez J."/>
            <person name="Henrissat B."/>
            <person name="Kuo A."/>
            <person name="Liang C."/>
            <person name="Lipzen A."/>
            <person name="Lutzoni F."/>
            <person name="Magnuson J."/>
            <person name="Mondo S."/>
            <person name="Nolan M."/>
            <person name="Ohm R."/>
            <person name="Pangilinan J."/>
            <person name="Park H.-J."/>
            <person name="Ramirez L."/>
            <person name="Alfaro M."/>
            <person name="Sun H."/>
            <person name="Tritt A."/>
            <person name="Yoshinaga Y."/>
            <person name="Zwiers L.-H."/>
            <person name="Turgeon B."/>
            <person name="Goodwin S."/>
            <person name="Spatafora J."/>
            <person name="Crous P."/>
            <person name="Grigoriev I."/>
        </authorList>
    </citation>
    <scope>NUCLEOTIDE SEQUENCE</scope>
    <source>
        <strain evidence="7">SCOH1-5</strain>
    </source>
</reference>
<comment type="subcellular location">
    <subcellularLocation>
        <location evidence="1">Nucleus</location>
    </subcellularLocation>
</comment>
<name>A0A6A6FMT1_9PEZI</name>
<dbReference type="InterPro" id="IPR001138">
    <property type="entry name" value="Zn2Cys6_DnaBD"/>
</dbReference>
<keyword evidence="3" id="KW-0238">DNA-binding</keyword>